<accession>A0AAU9UMP6</accession>
<dbReference type="AlphaFoldDB" id="A0AAU9UMP6"/>
<protein>
    <submittedName>
        <fullName evidence="1">Uncharacterized protein</fullName>
    </submittedName>
</protein>
<reference evidence="1" key="1">
    <citation type="submission" date="2022-03" db="EMBL/GenBank/DDBJ databases">
        <authorList>
            <person name="Tunstrom K."/>
        </authorList>
    </citation>
    <scope>NUCLEOTIDE SEQUENCE</scope>
</reference>
<sequence>MDCLFRGVETGLWKDLKVTEMWMDLVINSILMGVETSTCRDVEVRGGVWKVERPGGDWYLDEFGDGLNT</sequence>
<dbReference type="EMBL" id="CAKOGL010000023">
    <property type="protein sequence ID" value="CAH2100909.1"/>
    <property type="molecule type" value="Genomic_DNA"/>
</dbReference>
<evidence type="ECO:0000313" key="2">
    <source>
        <dbReference type="Proteomes" id="UP001153954"/>
    </source>
</evidence>
<keyword evidence="2" id="KW-1185">Reference proteome</keyword>
<name>A0AAU9UMP6_EUPED</name>
<dbReference type="Proteomes" id="UP001153954">
    <property type="component" value="Unassembled WGS sequence"/>
</dbReference>
<comment type="caution">
    <text evidence="1">The sequence shown here is derived from an EMBL/GenBank/DDBJ whole genome shotgun (WGS) entry which is preliminary data.</text>
</comment>
<evidence type="ECO:0000313" key="1">
    <source>
        <dbReference type="EMBL" id="CAH2100909.1"/>
    </source>
</evidence>
<proteinExistence type="predicted"/>
<gene>
    <name evidence="1" type="ORF">EEDITHA_LOCUS15717</name>
</gene>
<organism evidence="1 2">
    <name type="scientific">Euphydryas editha</name>
    <name type="common">Edith's checkerspot</name>
    <dbReference type="NCBI Taxonomy" id="104508"/>
    <lineage>
        <taxon>Eukaryota</taxon>
        <taxon>Metazoa</taxon>
        <taxon>Ecdysozoa</taxon>
        <taxon>Arthropoda</taxon>
        <taxon>Hexapoda</taxon>
        <taxon>Insecta</taxon>
        <taxon>Pterygota</taxon>
        <taxon>Neoptera</taxon>
        <taxon>Endopterygota</taxon>
        <taxon>Lepidoptera</taxon>
        <taxon>Glossata</taxon>
        <taxon>Ditrysia</taxon>
        <taxon>Papilionoidea</taxon>
        <taxon>Nymphalidae</taxon>
        <taxon>Nymphalinae</taxon>
        <taxon>Euphydryas</taxon>
    </lineage>
</organism>